<reference evidence="2" key="1">
    <citation type="submission" date="2021-03" db="EMBL/GenBank/DDBJ databases">
        <title>Revisited historic fungal species revealed as producer of novel bioactive compounds through whole genome sequencing and comparative genomics.</title>
        <authorList>
            <person name="Vignolle G.A."/>
            <person name="Hochenegger N."/>
            <person name="Mach R.L."/>
            <person name="Mach-Aigner A.R."/>
            <person name="Javad Rahimi M."/>
            <person name="Salim K.A."/>
            <person name="Chan C.M."/>
            <person name="Lim L.B.L."/>
            <person name="Cai F."/>
            <person name="Druzhinina I.S."/>
            <person name="U'Ren J.M."/>
            <person name="Derntl C."/>
        </authorList>
    </citation>
    <scope>NUCLEOTIDE SEQUENCE</scope>
    <source>
        <strain evidence="2">TUCIM 5799</strain>
    </source>
</reference>
<proteinExistence type="predicted"/>
<sequence length="86" mass="9046">MRLKEDAESGRIVGGSSTSQTSQAVQNLMPSLMIPRTLEMRPNGQARAAAVAGAEPVGCPRDFPALGALQASQPLAAFQNIPRFPL</sequence>
<accession>A0A9Q0AUT1</accession>
<feature type="region of interest" description="Disordered" evidence="1">
    <location>
        <begin position="1"/>
        <end position="23"/>
    </location>
</feature>
<name>A0A9Q0AUT1_9PEZI</name>
<dbReference type="EMBL" id="JAFIMR010000001">
    <property type="protein sequence ID" value="KAI1881493.1"/>
    <property type="molecule type" value="Genomic_DNA"/>
</dbReference>
<protein>
    <submittedName>
        <fullName evidence="2">Uncharacterized protein</fullName>
    </submittedName>
</protein>
<evidence type="ECO:0000313" key="3">
    <source>
        <dbReference type="Proteomes" id="UP000829685"/>
    </source>
</evidence>
<dbReference type="Proteomes" id="UP000829685">
    <property type="component" value="Unassembled WGS sequence"/>
</dbReference>
<organism evidence="2 3">
    <name type="scientific">Neoarthrinium moseri</name>
    <dbReference type="NCBI Taxonomy" id="1658444"/>
    <lineage>
        <taxon>Eukaryota</taxon>
        <taxon>Fungi</taxon>
        <taxon>Dikarya</taxon>
        <taxon>Ascomycota</taxon>
        <taxon>Pezizomycotina</taxon>
        <taxon>Sordariomycetes</taxon>
        <taxon>Xylariomycetidae</taxon>
        <taxon>Amphisphaeriales</taxon>
        <taxon>Apiosporaceae</taxon>
        <taxon>Neoarthrinium</taxon>
    </lineage>
</organism>
<dbReference type="AlphaFoldDB" id="A0A9Q0AUT1"/>
<evidence type="ECO:0000313" key="2">
    <source>
        <dbReference type="EMBL" id="KAI1881493.1"/>
    </source>
</evidence>
<gene>
    <name evidence="2" type="ORF">JX265_000319</name>
</gene>
<evidence type="ECO:0000256" key="1">
    <source>
        <dbReference type="SAM" id="MobiDB-lite"/>
    </source>
</evidence>
<comment type="caution">
    <text evidence="2">The sequence shown here is derived from an EMBL/GenBank/DDBJ whole genome shotgun (WGS) entry which is preliminary data.</text>
</comment>
<keyword evidence="3" id="KW-1185">Reference proteome</keyword>